<comment type="caution">
    <text evidence="2">The sequence shown here is derived from an EMBL/GenBank/DDBJ whole genome shotgun (WGS) entry which is preliminary data.</text>
</comment>
<keyword evidence="3" id="KW-1185">Reference proteome</keyword>
<feature type="signal peptide" evidence="1">
    <location>
        <begin position="1"/>
        <end position="18"/>
    </location>
</feature>
<accession>A0AAD6CIC5</accession>
<sequence length="109" mass="11569">MLVKNILAVFAIAGMATAYPAEDYEYDARGLEERDLPPKCPDGHNWCCQNSVPFSFIFFSGAGSNCVPPSPPKKPGDPPTCKSGTSSLCCQKGQIVSNGKNGAQVVCLK</sequence>
<name>A0AAD6CIC5_9EURO</name>
<dbReference type="EMBL" id="JAQIZZ010000008">
    <property type="protein sequence ID" value="KAJ5524036.1"/>
    <property type="molecule type" value="Genomic_DNA"/>
</dbReference>
<dbReference type="AlphaFoldDB" id="A0AAD6CIC5"/>
<evidence type="ECO:0008006" key="4">
    <source>
        <dbReference type="Google" id="ProtNLM"/>
    </source>
</evidence>
<proteinExistence type="predicted"/>
<keyword evidence="1" id="KW-0732">Signal</keyword>
<feature type="chain" id="PRO_5042015447" description="Hydrophobin" evidence="1">
    <location>
        <begin position="19"/>
        <end position="109"/>
    </location>
</feature>
<organism evidence="2 3">
    <name type="scientific">Penicillium frequentans</name>
    <dbReference type="NCBI Taxonomy" id="3151616"/>
    <lineage>
        <taxon>Eukaryota</taxon>
        <taxon>Fungi</taxon>
        <taxon>Dikarya</taxon>
        <taxon>Ascomycota</taxon>
        <taxon>Pezizomycotina</taxon>
        <taxon>Eurotiomycetes</taxon>
        <taxon>Eurotiomycetidae</taxon>
        <taxon>Eurotiales</taxon>
        <taxon>Aspergillaceae</taxon>
        <taxon>Penicillium</taxon>
    </lineage>
</organism>
<evidence type="ECO:0000313" key="2">
    <source>
        <dbReference type="EMBL" id="KAJ5524036.1"/>
    </source>
</evidence>
<gene>
    <name evidence="2" type="ORF">N7494_010686</name>
</gene>
<evidence type="ECO:0000313" key="3">
    <source>
        <dbReference type="Proteomes" id="UP001220324"/>
    </source>
</evidence>
<dbReference type="Proteomes" id="UP001220324">
    <property type="component" value="Unassembled WGS sequence"/>
</dbReference>
<evidence type="ECO:0000256" key="1">
    <source>
        <dbReference type="SAM" id="SignalP"/>
    </source>
</evidence>
<protein>
    <recommendedName>
        <fullName evidence="4">Hydrophobin</fullName>
    </recommendedName>
</protein>
<reference evidence="2 3" key="1">
    <citation type="journal article" date="2023" name="IMA Fungus">
        <title>Comparative genomic study of the Penicillium genus elucidates a diverse pangenome and 15 lateral gene transfer events.</title>
        <authorList>
            <person name="Petersen C."/>
            <person name="Sorensen T."/>
            <person name="Nielsen M.R."/>
            <person name="Sondergaard T.E."/>
            <person name="Sorensen J.L."/>
            <person name="Fitzpatrick D.A."/>
            <person name="Frisvad J.C."/>
            <person name="Nielsen K.L."/>
        </authorList>
    </citation>
    <scope>NUCLEOTIDE SEQUENCE [LARGE SCALE GENOMIC DNA]</scope>
    <source>
        <strain evidence="2 3">IBT 35679</strain>
    </source>
</reference>